<sequence length="95" mass="10637">MPCNPVTNQDPSSSEPTKPSQKRIPDTKQIILLQLMRESGDYKVATALVGVDSKYASKTFNKFINNGHDLAAEKSLHVSTMLTKEHCEIRLIDHK</sequence>
<dbReference type="Proteomes" id="UP001165960">
    <property type="component" value="Unassembled WGS sequence"/>
</dbReference>
<evidence type="ECO:0000313" key="1">
    <source>
        <dbReference type="EMBL" id="KAJ9072276.1"/>
    </source>
</evidence>
<organism evidence="1 2">
    <name type="scientific">Entomophthora muscae</name>
    <dbReference type="NCBI Taxonomy" id="34485"/>
    <lineage>
        <taxon>Eukaryota</taxon>
        <taxon>Fungi</taxon>
        <taxon>Fungi incertae sedis</taxon>
        <taxon>Zoopagomycota</taxon>
        <taxon>Entomophthoromycotina</taxon>
        <taxon>Entomophthoromycetes</taxon>
        <taxon>Entomophthorales</taxon>
        <taxon>Entomophthoraceae</taxon>
        <taxon>Entomophthora</taxon>
    </lineage>
</organism>
<evidence type="ECO:0000313" key="2">
    <source>
        <dbReference type="Proteomes" id="UP001165960"/>
    </source>
</evidence>
<reference evidence="1" key="1">
    <citation type="submission" date="2022-04" db="EMBL/GenBank/DDBJ databases">
        <title>Genome of the entomopathogenic fungus Entomophthora muscae.</title>
        <authorList>
            <person name="Elya C."/>
            <person name="Lovett B.R."/>
            <person name="Lee E."/>
            <person name="Macias A.M."/>
            <person name="Hajek A.E."/>
            <person name="De Bivort B.L."/>
            <person name="Kasson M.T."/>
            <person name="De Fine Licht H.H."/>
            <person name="Stajich J.E."/>
        </authorList>
    </citation>
    <scope>NUCLEOTIDE SEQUENCE</scope>
    <source>
        <strain evidence="1">Berkeley</strain>
    </source>
</reference>
<name>A0ACC2TCV5_9FUNG</name>
<dbReference type="EMBL" id="QTSX02003032">
    <property type="protein sequence ID" value="KAJ9072276.1"/>
    <property type="molecule type" value="Genomic_DNA"/>
</dbReference>
<keyword evidence="2" id="KW-1185">Reference proteome</keyword>
<protein>
    <submittedName>
        <fullName evidence="1">Uncharacterized protein</fullName>
    </submittedName>
</protein>
<accession>A0ACC2TCV5</accession>
<proteinExistence type="predicted"/>
<gene>
    <name evidence="1" type="ORF">DSO57_1029283</name>
</gene>
<comment type="caution">
    <text evidence="1">The sequence shown here is derived from an EMBL/GenBank/DDBJ whole genome shotgun (WGS) entry which is preliminary data.</text>
</comment>